<sequence>MEQLASRQMGENTIDRTANIRARSNYNGCERQLHGAAALLVADGRHEEGLHGRAGARRAAASRDAGVPAPVLAAGAAALLVADGRREEGLHALAEGLHGRAGARRAAASRDAGVPAPVLAAGAAALLVADGRHEEGLHGEGLHGRAGARRAAASRDAGVPAPVLAAGAAALLVADDELEVRRSCGRSLAGGNQEEDVSAEHLWVAVAKARVPERMVVKARRGNKKANSC</sequence>
<dbReference type="Proteomes" id="UP001189429">
    <property type="component" value="Unassembled WGS sequence"/>
</dbReference>
<comment type="caution">
    <text evidence="1">The sequence shown here is derived from an EMBL/GenBank/DDBJ whole genome shotgun (WGS) entry which is preliminary data.</text>
</comment>
<reference evidence="1" key="1">
    <citation type="submission" date="2023-10" db="EMBL/GenBank/DDBJ databases">
        <authorList>
            <person name="Chen Y."/>
            <person name="Shah S."/>
            <person name="Dougan E. K."/>
            <person name="Thang M."/>
            <person name="Chan C."/>
        </authorList>
    </citation>
    <scope>NUCLEOTIDE SEQUENCE [LARGE SCALE GENOMIC DNA]</scope>
</reference>
<evidence type="ECO:0000313" key="1">
    <source>
        <dbReference type="EMBL" id="CAK0803676.1"/>
    </source>
</evidence>
<gene>
    <name evidence="1" type="ORF">PCOR1329_LOCUS10765</name>
</gene>
<keyword evidence="2" id="KW-1185">Reference proteome</keyword>
<evidence type="ECO:0008006" key="3">
    <source>
        <dbReference type="Google" id="ProtNLM"/>
    </source>
</evidence>
<dbReference type="EMBL" id="CAUYUJ010003065">
    <property type="protein sequence ID" value="CAK0803676.1"/>
    <property type="molecule type" value="Genomic_DNA"/>
</dbReference>
<accession>A0ABN9QG09</accession>
<evidence type="ECO:0000313" key="2">
    <source>
        <dbReference type="Proteomes" id="UP001189429"/>
    </source>
</evidence>
<proteinExistence type="predicted"/>
<protein>
    <recommendedName>
        <fullName evidence="3">Subtilisin</fullName>
    </recommendedName>
</protein>
<organism evidence="1 2">
    <name type="scientific">Prorocentrum cordatum</name>
    <dbReference type="NCBI Taxonomy" id="2364126"/>
    <lineage>
        <taxon>Eukaryota</taxon>
        <taxon>Sar</taxon>
        <taxon>Alveolata</taxon>
        <taxon>Dinophyceae</taxon>
        <taxon>Prorocentrales</taxon>
        <taxon>Prorocentraceae</taxon>
        <taxon>Prorocentrum</taxon>
    </lineage>
</organism>
<name>A0ABN9QG09_9DINO</name>